<sequence length="119" mass="14034">MDIEKEKVDVEKMDYHEEHMMNFTKNGLRLHNRGRFILEGLSARKHMTLITVGMKPSSMPNTCKTQESSIRRKRRMGSCTEPSGVFSKISRRMYLAYSTQRVIHHPNRRPVPQKKLSRF</sequence>
<reference evidence="2" key="1">
    <citation type="submission" date="2020-10" db="EMBL/GenBank/DDBJ databases">
        <authorList>
            <person name="Kusch S."/>
        </authorList>
    </citation>
    <scope>NUCLEOTIDE SEQUENCE</scope>
    <source>
        <strain evidence="2">SwB9</strain>
    </source>
</reference>
<dbReference type="Proteomes" id="UP000624404">
    <property type="component" value="Unassembled WGS sequence"/>
</dbReference>
<evidence type="ECO:0000313" key="3">
    <source>
        <dbReference type="Proteomes" id="UP000624404"/>
    </source>
</evidence>
<dbReference type="AlphaFoldDB" id="A0A8H2VW47"/>
<accession>A0A8H2VW47</accession>
<proteinExistence type="predicted"/>
<feature type="region of interest" description="Disordered" evidence="1">
    <location>
        <begin position="54"/>
        <end position="82"/>
    </location>
</feature>
<comment type="caution">
    <text evidence="2">The sequence shown here is derived from an EMBL/GenBank/DDBJ whole genome shotgun (WGS) entry which is preliminary data.</text>
</comment>
<feature type="compositionally biased region" description="Polar residues" evidence="1">
    <location>
        <begin position="58"/>
        <end position="68"/>
    </location>
</feature>
<protein>
    <submittedName>
        <fullName evidence="2">B7869682-42c3-4282-bb68-b3cb60aea18f-CDS</fullName>
    </submittedName>
</protein>
<name>A0A8H2VW47_9HELO</name>
<dbReference type="EMBL" id="CAJHIA010000014">
    <property type="protein sequence ID" value="CAD6445224.1"/>
    <property type="molecule type" value="Genomic_DNA"/>
</dbReference>
<evidence type="ECO:0000256" key="1">
    <source>
        <dbReference type="SAM" id="MobiDB-lite"/>
    </source>
</evidence>
<keyword evidence="3" id="KW-1185">Reference proteome</keyword>
<gene>
    <name evidence="2" type="ORF">SCLTRI_LOCUS5182</name>
</gene>
<organism evidence="2 3">
    <name type="scientific">Sclerotinia trifoliorum</name>
    <dbReference type="NCBI Taxonomy" id="28548"/>
    <lineage>
        <taxon>Eukaryota</taxon>
        <taxon>Fungi</taxon>
        <taxon>Dikarya</taxon>
        <taxon>Ascomycota</taxon>
        <taxon>Pezizomycotina</taxon>
        <taxon>Leotiomycetes</taxon>
        <taxon>Helotiales</taxon>
        <taxon>Sclerotiniaceae</taxon>
        <taxon>Sclerotinia</taxon>
    </lineage>
</organism>
<evidence type="ECO:0000313" key="2">
    <source>
        <dbReference type="EMBL" id="CAD6445224.1"/>
    </source>
</evidence>